<dbReference type="InterPro" id="IPR011054">
    <property type="entry name" value="Rudment_hybrid_motif"/>
</dbReference>
<accession>A0AAU8XDQ7</accession>
<dbReference type="SUPFAM" id="SSF50891">
    <property type="entry name" value="Cyclophilin-like"/>
    <property type="match status" value="2"/>
</dbReference>
<dbReference type="CDD" id="cd06850">
    <property type="entry name" value="biotinyl_domain"/>
    <property type="match status" value="1"/>
</dbReference>
<dbReference type="Gene3D" id="3.30.470.20">
    <property type="entry name" value="ATP-grasp fold, B domain"/>
    <property type="match status" value="1"/>
</dbReference>
<evidence type="ECO:0000256" key="3">
    <source>
        <dbReference type="ARBA" id="ARBA00004956"/>
    </source>
</evidence>
<evidence type="ECO:0000313" key="18">
    <source>
        <dbReference type="EMBL" id="ATV16773.1"/>
    </source>
</evidence>
<dbReference type="SUPFAM" id="SSF51230">
    <property type="entry name" value="Single hybrid motif"/>
    <property type="match status" value="1"/>
</dbReference>
<dbReference type="PANTHER" id="PTHR18866">
    <property type="entry name" value="CARBOXYLASE:PYRUVATE/ACETYL-COA/PROPIONYL-COA CARBOXYLASE"/>
    <property type="match status" value="1"/>
</dbReference>
<dbReference type="InterPro" id="IPR005481">
    <property type="entry name" value="BC-like_N"/>
</dbReference>
<dbReference type="InterPro" id="IPR011053">
    <property type="entry name" value="Single_hybrid_motif"/>
</dbReference>
<dbReference type="InterPro" id="IPR005482">
    <property type="entry name" value="Biotin_COase_C"/>
</dbReference>
<dbReference type="GO" id="GO:0005524">
    <property type="term" value="F:ATP binding"/>
    <property type="evidence" value="ECO:0007669"/>
    <property type="project" value="UniProtKB-UniRule"/>
</dbReference>
<keyword evidence="8" id="KW-0378">Hydrolase</keyword>
<dbReference type="PROSITE" id="PS50968">
    <property type="entry name" value="BIOTINYL_LIPOYL"/>
    <property type="match status" value="1"/>
</dbReference>
<feature type="compositionally biased region" description="Polar residues" evidence="14">
    <location>
        <begin position="926"/>
        <end position="942"/>
    </location>
</feature>
<evidence type="ECO:0000256" key="13">
    <source>
        <dbReference type="PROSITE-ProRule" id="PRU00409"/>
    </source>
</evidence>
<evidence type="ECO:0000313" key="19">
    <source>
        <dbReference type="Proteomes" id="UP000230024"/>
    </source>
</evidence>
<evidence type="ECO:0000256" key="2">
    <source>
        <dbReference type="ARBA" id="ARBA00003761"/>
    </source>
</evidence>
<feature type="compositionally biased region" description="Polar residues" evidence="14">
    <location>
        <begin position="1034"/>
        <end position="1059"/>
    </location>
</feature>
<evidence type="ECO:0000256" key="9">
    <source>
        <dbReference type="ARBA" id="ARBA00022840"/>
    </source>
</evidence>
<evidence type="ECO:0000256" key="10">
    <source>
        <dbReference type="ARBA" id="ARBA00023267"/>
    </source>
</evidence>
<evidence type="ECO:0000256" key="8">
    <source>
        <dbReference type="ARBA" id="ARBA00022801"/>
    </source>
</evidence>
<proteinExistence type="predicted"/>
<dbReference type="RefSeq" id="WP_099979217.1">
    <property type="nucleotide sequence ID" value="NZ_CP024712.1"/>
</dbReference>
<feature type="compositionally biased region" description="Polar residues" evidence="14">
    <location>
        <begin position="1070"/>
        <end position="1095"/>
    </location>
</feature>
<dbReference type="SMART" id="SM00797">
    <property type="entry name" value="AHS2"/>
    <property type="match status" value="1"/>
</dbReference>
<evidence type="ECO:0000256" key="7">
    <source>
        <dbReference type="ARBA" id="ARBA00022741"/>
    </source>
</evidence>
<dbReference type="Pfam" id="PF00364">
    <property type="entry name" value="Biotin_lipoyl"/>
    <property type="match status" value="1"/>
</dbReference>
<name>A0AAU8XDQ7_PSESF</name>
<dbReference type="SUPFAM" id="SSF160467">
    <property type="entry name" value="PH0987 N-terminal domain-like"/>
    <property type="match status" value="1"/>
</dbReference>
<reference evidence="18 19" key="1">
    <citation type="submission" date="2017-11" db="EMBL/GenBank/DDBJ databases">
        <title>Complete DNA Sequence of Pseudomonas syringae pv. actinidiae, biovar 5 (Psa5).</title>
        <authorList>
            <person name="Butler M."/>
            <person name="Taiaroa G."/>
            <person name="Sumpter N."/>
            <person name="Poulter R."/>
        </authorList>
    </citation>
    <scope>NUCLEOTIDE SEQUENCE [LARGE SCALE GENOMIC DNA]</scope>
    <source>
        <strain evidence="18 19">MAFF212063</strain>
    </source>
</reference>
<dbReference type="InterPro" id="IPR003833">
    <property type="entry name" value="CT_C_D"/>
</dbReference>
<comment type="subunit">
    <text evidence="4">Acetyl-CoA carboxylase is a heterohexamer of biotin carboxyl carrier protein, biotin carboxylase and the two subunits of carboxyl transferase in a 2:2 complex.</text>
</comment>
<comment type="pathway">
    <text evidence="3">Lipid metabolism; malonyl-CoA biosynthesis; malonyl-CoA from acetyl-CoA: step 1/1.</text>
</comment>
<dbReference type="InterPro" id="IPR005479">
    <property type="entry name" value="CPAse_ATP-bd"/>
</dbReference>
<dbReference type="FunFam" id="3.40.50.20:FF:000010">
    <property type="entry name" value="Propionyl-CoA carboxylase subunit alpha"/>
    <property type="match status" value="1"/>
</dbReference>
<evidence type="ECO:0000256" key="12">
    <source>
        <dbReference type="ARBA" id="ARBA00048600"/>
    </source>
</evidence>
<gene>
    <name evidence="18" type="ORF">CT122_07480</name>
</gene>
<dbReference type="Gene3D" id="2.40.100.10">
    <property type="entry name" value="Cyclophilin-like"/>
    <property type="match status" value="2"/>
</dbReference>
<feature type="region of interest" description="Disordered" evidence="14">
    <location>
        <begin position="779"/>
        <end position="877"/>
    </location>
</feature>
<feature type="domain" description="ATP-grasp" evidence="16">
    <location>
        <begin position="120"/>
        <end position="317"/>
    </location>
</feature>
<feature type="region of interest" description="Disordered" evidence="14">
    <location>
        <begin position="961"/>
        <end position="1119"/>
    </location>
</feature>
<evidence type="ECO:0000259" key="16">
    <source>
        <dbReference type="PROSITE" id="PS50975"/>
    </source>
</evidence>
<dbReference type="Pfam" id="PF02682">
    <property type="entry name" value="CT_C_D"/>
    <property type="match status" value="1"/>
</dbReference>
<keyword evidence="9 13" id="KW-0067">ATP-binding</keyword>
<dbReference type="PROSITE" id="PS50975">
    <property type="entry name" value="ATP_GRASP"/>
    <property type="match status" value="1"/>
</dbReference>
<organism evidence="18 19">
    <name type="scientific">Pseudomonas syringae pv. actinidiae</name>
    <dbReference type="NCBI Taxonomy" id="103796"/>
    <lineage>
        <taxon>Bacteria</taxon>
        <taxon>Pseudomonadati</taxon>
        <taxon>Pseudomonadota</taxon>
        <taxon>Gammaproteobacteria</taxon>
        <taxon>Pseudomonadales</taxon>
        <taxon>Pseudomonadaceae</taxon>
        <taxon>Pseudomonas</taxon>
        <taxon>Pseudomonas syringae</taxon>
    </lineage>
</organism>
<dbReference type="InterPro" id="IPR000089">
    <property type="entry name" value="Biotin_lipoyl"/>
</dbReference>
<dbReference type="Pfam" id="PF02626">
    <property type="entry name" value="CT_A_B"/>
    <property type="match status" value="1"/>
</dbReference>
<dbReference type="Pfam" id="PF00289">
    <property type="entry name" value="Biotin_carb_N"/>
    <property type="match status" value="1"/>
</dbReference>
<dbReference type="SUPFAM" id="SSF51246">
    <property type="entry name" value="Rudiment single hybrid motif"/>
    <property type="match status" value="1"/>
</dbReference>
<evidence type="ECO:0000256" key="1">
    <source>
        <dbReference type="ARBA" id="ARBA00001953"/>
    </source>
</evidence>
<feature type="compositionally biased region" description="Polar residues" evidence="14">
    <location>
        <begin position="1106"/>
        <end position="1119"/>
    </location>
</feature>
<sequence>MFDKLLIANRGAIACRILRTLRTLQVKGVAVYCEADAASLHLMQADEAHSLGKGGAAGTYLAVDKILAIAKASGANAIHPGYGFLSENAAFAQACEDAGIAFVGPTPEQLRVFGLKHTARALARQHGVPLLEGTELLDSLESAIVAARDIGYPVMLKSTAGGGGIGMRVCRSAEELADSFEAVKRLGQNNFSDAGVFIEKYIQRARHLEVQVFGDGQGEVLALGVRDCSVQRRNQKVLEETPAPNLPEGMADELCAAAIKLAKAVNYRSAGTVEFVFDSEDQRFYFLEVNTRLQVEHGVTEQVWGVDLVGWMVQLAAGDLPPLGQLQASLQPVGHAIQARLYAEDPGRDFQPCPGLLTAVNFPPADGQALRIDTWVEAGCEIPPYFDPMIAKLISWAPTRDQASAGLAAALHETRLYGVETNRDYLRQIIDDLPFASGQPWTRCLEGLVYHADTFEVLSGGTQTSVQDYPGRLGYWAVGVPPSGPMDNRALRQGNRLLGNAEGCAALEITMSGPLLRFNTDAVIAVTGAHVPITLDGEPCAMNTALLVGAGSTLALGTIEGAGVRSYLCVRGGLDVPDYLGSKSTFTLGQFGGHGGRALRTGDVLHIEPLVDRSAGQRMADEELDALKEVRQIRVIYGPHAAPEYFTETYIETFFATDWEVHFNSSRTGVRLIGPKPEWVRADGGEAGLHPSNIHDNPYAIGAVDFTGDMPVILGPDGPSLGGFVCPATIIEADLWQLGQLKAGDRVRFYPVSVEACHAAMNSQGPLNARGSELAREGTIPDTENTSHVPASSRASSLPQGPLNTRGSGVVREGTIPDTENTSDVPPHSRASSLPQGPINIRGSELAREGNLPDTVNASNVPTHSRTSPLPQGPLNIRGSELARESNIPHTENASNVPPHSRTSPLPQGPINIRGSELAREGNLPDTVNASDVPTHSRTSPLPQGPLNIRGSELARESNIPHTENTSDVPAHSRTSPLPQGPINIRGSELAREGNLPDTVNASDVPTHSRTSPLPQGPLNIRGSELAREGNIPHTENASNVPPHSRTSPLPQGPLNTRGSGLVREGSLPDTKNTSDVPASSRASSLPQGPINTCGSELAREGNLPETENTSDVPPHSRASSLTYKVASLRSPIILDIGKDDKRLMARLSGDTHLLLEIGAPELDLVLRLRGHALMLALEAKALAGVIDLTPGIRSLQVHYRPEQLPLDQLLGIIVGEWDAVCAAKDLQVASRIVHLPLSWDDPACQLAIEKYMTTVRKDAPWCPSNLEFIRRINDLPNLGEVQRTVFDASYLVMGLGDVYLGAPVATPLDPRHRLVTTKYNPARTWTAENSVGIGGAYMCVYGMEGPGGYQFVGRTLQMWNRYREVAAFEGKPWLLRFFDQIRFYPVSADELLRIRRDFPLGRFALNIEHSTLNLADYQTFLTREADGIAAFRAQQQGAFNAERERWIANGQADFQSDEGVAPYIEELPLHAGQQGIDSHIAGNLWQVQVQPGERVEAGDVLVILESMKMEIPLLAPVAGVVQEVRVQPGSAVRAGQRVVVLAAD</sequence>
<comment type="catalytic activity">
    <reaction evidence="12">
        <text>N(6)-biotinyl-L-lysyl-[protein] + hydrogencarbonate + ATP = N(6)-carboxybiotinyl-L-lysyl-[protein] + ADP + phosphate + H(+)</text>
        <dbReference type="Rhea" id="RHEA:13501"/>
        <dbReference type="Rhea" id="RHEA-COMP:10505"/>
        <dbReference type="Rhea" id="RHEA-COMP:10506"/>
        <dbReference type="ChEBI" id="CHEBI:15378"/>
        <dbReference type="ChEBI" id="CHEBI:17544"/>
        <dbReference type="ChEBI" id="CHEBI:30616"/>
        <dbReference type="ChEBI" id="CHEBI:43474"/>
        <dbReference type="ChEBI" id="CHEBI:83144"/>
        <dbReference type="ChEBI" id="CHEBI:83145"/>
        <dbReference type="ChEBI" id="CHEBI:456216"/>
        <dbReference type="EC" id="6.3.4.14"/>
    </reaction>
</comment>
<evidence type="ECO:0000259" key="15">
    <source>
        <dbReference type="PROSITE" id="PS50968"/>
    </source>
</evidence>
<feature type="domain" description="Lipoyl-binding" evidence="15">
    <location>
        <begin position="1463"/>
        <end position="1543"/>
    </location>
</feature>
<dbReference type="SUPFAM" id="SSF56059">
    <property type="entry name" value="Glutathione synthetase ATP-binding domain-like"/>
    <property type="match status" value="1"/>
</dbReference>
<dbReference type="SMART" id="SM00796">
    <property type="entry name" value="AHS1"/>
    <property type="match status" value="1"/>
</dbReference>
<feature type="compositionally biased region" description="Polar residues" evidence="14">
    <location>
        <begin position="998"/>
        <end position="1014"/>
    </location>
</feature>
<comment type="cofactor">
    <cofactor evidence="1">
        <name>biotin</name>
        <dbReference type="ChEBI" id="CHEBI:57586"/>
    </cofactor>
</comment>
<dbReference type="InterPro" id="IPR011761">
    <property type="entry name" value="ATP-grasp"/>
</dbReference>
<dbReference type="InterPro" id="IPR029000">
    <property type="entry name" value="Cyclophilin-like_dom_sf"/>
</dbReference>
<dbReference type="NCBIfam" id="TIGR00724">
    <property type="entry name" value="urea_amlyse_rel"/>
    <property type="match status" value="1"/>
</dbReference>
<dbReference type="GO" id="GO:0016787">
    <property type="term" value="F:hydrolase activity"/>
    <property type="evidence" value="ECO:0007669"/>
    <property type="project" value="UniProtKB-KW"/>
</dbReference>
<dbReference type="GO" id="GO:0004075">
    <property type="term" value="F:biotin carboxylase activity"/>
    <property type="evidence" value="ECO:0007669"/>
    <property type="project" value="UniProtKB-EC"/>
</dbReference>
<dbReference type="Pfam" id="PF02785">
    <property type="entry name" value="Biotin_carb_C"/>
    <property type="match status" value="1"/>
</dbReference>
<dbReference type="Gene3D" id="2.40.50.100">
    <property type="match status" value="1"/>
</dbReference>
<feature type="compositionally biased region" description="Polar residues" evidence="14">
    <location>
        <begin position="782"/>
        <end position="807"/>
    </location>
</feature>
<feature type="compositionally biased region" description="Polar residues" evidence="14">
    <location>
        <begin position="961"/>
        <end position="978"/>
    </location>
</feature>
<dbReference type="PROSITE" id="PS50979">
    <property type="entry name" value="BC"/>
    <property type="match status" value="1"/>
</dbReference>
<evidence type="ECO:0000256" key="4">
    <source>
        <dbReference type="ARBA" id="ARBA00011750"/>
    </source>
</evidence>
<evidence type="ECO:0000256" key="6">
    <source>
        <dbReference type="ARBA" id="ARBA00022598"/>
    </source>
</evidence>
<keyword evidence="6" id="KW-0436">Ligase</keyword>
<evidence type="ECO:0000256" key="14">
    <source>
        <dbReference type="SAM" id="MobiDB-lite"/>
    </source>
</evidence>
<dbReference type="Pfam" id="PF02786">
    <property type="entry name" value="CPSase_L_D2"/>
    <property type="match status" value="1"/>
</dbReference>
<dbReference type="Gene3D" id="3.30.1360.40">
    <property type="match status" value="1"/>
</dbReference>
<dbReference type="InterPro" id="IPR050856">
    <property type="entry name" value="Biotin_carboxylase_complex"/>
</dbReference>
<dbReference type="InterPro" id="IPR003778">
    <property type="entry name" value="CT_A_B"/>
</dbReference>
<dbReference type="InterPro" id="IPR016185">
    <property type="entry name" value="PreATP-grasp_dom_sf"/>
</dbReference>
<keyword evidence="10" id="KW-0092">Biotin</keyword>
<dbReference type="SUPFAM" id="SSF52440">
    <property type="entry name" value="PreATP-grasp domain"/>
    <property type="match status" value="1"/>
</dbReference>
<evidence type="ECO:0000259" key="17">
    <source>
        <dbReference type="PROSITE" id="PS50979"/>
    </source>
</evidence>
<dbReference type="SMART" id="SM00878">
    <property type="entry name" value="Biotin_carb_C"/>
    <property type="match status" value="1"/>
</dbReference>
<comment type="function">
    <text evidence="2">This protein is a component of the acetyl coenzyme A carboxylase complex; first, biotin carboxylase catalyzes the carboxylation of the carrier protein and then the transcarboxylase transfers the carboxyl group to form malonyl-CoA.</text>
</comment>
<dbReference type="Proteomes" id="UP000230024">
    <property type="component" value="Chromosome"/>
</dbReference>
<feature type="compositionally biased region" description="Polar residues" evidence="14">
    <location>
        <begin position="890"/>
        <end position="906"/>
    </location>
</feature>
<dbReference type="InterPro" id="IPR011764">
    <property type="entry name" value="Biotin_carboxylation_dom"/>
</dbReference>
<dbReference type="PANTHER" id="PTHR18866:SF128">
    <property type="entry name" value="UREA AMIDOLYASE"/>
    <property type="match status" value="1"/>
</dbReference>
<dbReference type="EMBL" id="CP024712">
    <property type="protein sequence ID" value="ATV16773.1"/>
    <property type="molecule type" value="Genomic_DNA"/>
</dbReference>
<feature type="domain" description="Biotin carboxylation" evidence="17">
    <location>
        <begin position="1"/>
        <end position="450"/>
    </location>
</feature>
<feature type="compositionally biased region" description="Polar residues" evidence="14">
    <location>
        <begin position="818"/>
        <end position="835"/>
    </location>
</feature>
<evidence type="ECO:0000256" key="5">
    <source>
        <dbReference type="ARBA" id="ARBA00017242"/>
    </source>
</evidence>
<feature type="region of interest" description="Disordered" evidence="14">
    <location>
        <begin position="890"/>
        <end position="949"/>
    </location>
</feature>
<keyword evidence="7 13" id="KW-0547">Nucleotide-binding</keyword>
<evidence type="ECO:0000256" key="11">
    <source>
        <dbReference type="ARBA" id="ARBA00033786"/>
    </source>
</evidence>
<dbReference type="GO" id="GO:0046872">
    <property type="term" value="F:metal ion binding"/>
    <property type="evidence" value="ECO:0007669"/>
    <property type="project" value="InterPro"/>
</dbReference>
<dbReference type="PROSITE" id="PS00867">
    <property type="entry name" value="CPSASE_2"/>
    <property type="match status" value="1"/>
</dbReference>
<dbReference type="PROSITE" id="PS00866">
    <property type="entry name" value="CPSASE_1"/>
    <property type="match status" value="1"/>
</dbReference>
<protein>
    <recommendedName>
        <fullName evidence="5">Biotin carboxylase</fullName>
    </recommendedName>
    <alternativeName>
        <fullName evidence="11">Acetyl-coenzyme A carboxylase biotin carboxylase subunit A</fullName>
    </alternativeName>
</protein>
<feature type="compositionally biased region" description="Polar residues" evidence="14">
    <location>
        <begin position="854"/>
        <end position="870"/>
    </location>
</feature>